<accession>A0AAD7XDB2</accession>
<sequence length="807" mass="91388">MAHKAVRVDMSEFSDMFFPLPTGVSGGDHPVWSENVFDELTEGHVLVEKDIQERFLRALDSNGLVPNHKVSASSEKPDVDDMGEFKQKVDAAIFKTNLVPGDGRPHWGDQLVPIEFKRHETNQDPFEDSDDLKVDANAKTRKEVRGQIISYAEIIFRVQHRVALFMLLVIGRNFRFLRWDRSGTIVTRAIDYVANPHILCEALWRMSLQSDEQLGVDPSATRLFPEDDDYKLMDILAGDSKHDLKDEERKLSPSELRTNPPTFAYVRELFLKSLDPKWTRYRVEVPDGDTTRTFLIGGPTFYARGMAGRGTKGFVAWDCKAGRFVWLKDAWRLDYERMDREGDILKQLNDCKVANVPTLCCHGDIRKQKTKTPDVWEAQHPILPPTSISPLPVIHESSSTNADATSSSTLIAHPSSPATSRKRSCPENDDNPSENREECPLRSHAHYRIVVEEVCRPLGDFTSGQQLITIVLSCLHAHKDAYVKAKIIHRDVSSGNILILPQVVHVKKTDRYHVVWRGILADWELSKPVGTTEPFMRPRQPLRTGTWQFLSVGMLSSHPKAVEIQDDLESFIHVVLYHAVRYLRSNCEDVGEFIENYFDAYTLQNGVYTCGVNKLLTMKLNGYLQIKDKVRLEFGSPMDAIFSQLLPLFKAYYAVQSYLDELRENANTTPSADGPPPAHPASSSIDVELCDALDDEEFGDIAELDLPHPTNNTPSLHKPTPAEELDASRLDNHDHMIHVMRLVKRSHDWGQDLIGDQVSRLYVPQHPVAHVDVSSNHAAKRVKTITTFNLKPYFSSVPERLIQSAVP</sequence>
<comment type="caution">
    <text evidence="3">The sequence shown here is derived from an EMBL/GenBank/DDBJ whole genome shotgun (WGS) entry which is preliminary data.</text>
</comment>
<dbReference type="SUPFAM" id="SSF56112">
    <property type="entry name" value="Protein kinase-like (PK-like)"/>
    <property type="match status" value="1"/>
</dbReference>
<dbReference type="EMBL" id="JAPEVG010000015">
    <property type="protein sequence ID" value="KAJ8496389.1"/>
    <property type="molecule type" value="Genomic_DNA"/>
</dbReference>
<protein>
    <recommendedName>
        <fullName evidence="2">Fungal-type protein kinase domain-containing protein</fullName>
    </recommendedName>
</protein>
<feature type="domain" description="Fungal-type protein kinase" evidence="2">
    <location>
        <begin position="131"/>
        <end position="577"/>
    </location>
</feature>
<feature type="region of interest" description="Disordered" evidence="1">
    <location>
        <begin position="380"/>
        <end position="439"/>
    </location>
</feature>
<evidence type="ECO:0000259" key="2">
    <source>
        <dbReference type="Pfam" id="PF17667"/>
    </source>
</evidence>
<dbReference type="AlphaFoldDB" id="A0AAD7XDB2"/>
<evidence type="ECO:0000256" key="1">
    <source>
        <dbReference type="SAM" id="MobiDB-lite"/>
    </source>
</evidence>
<gene>
    <name evidence="3" type="ORF">ONZ51_g1131</name>
</gene>
<dbReference type="InterPro" id="IPR040976">
    <property type="entry name" value="Pkinase_fungal"/>
</dbReference>
<organism evidence="3 4">
    <name type="scientific">Trametes cubensis</name>
    <dbReference type="NCBI Taxonomy" id="1111947"/>
    <lineage>
        <taxon>Eukaryota</taxon>
        <taxon>Fungi</taxon>
        <taxon>Dikarya</taxon>
        <taxon>Basidiomycota</taxon>
        <taxon>Agaricomycotina</taxon>
        <taxon>Agaricomycetes</taxon>
        <taxon>Polyporales</taxon>
        <taxon>Polyporaceae</taxon>
        <taxon>Trametes</taxon>
    </lineage>
</organism>
<evidence type="ECO:0000313" key="3">
    <source>
        <dbReference type="EMBL" id="KAJ8496389.1"/>
    </source>
</evidence>
<dbReference type="PANTHER" id="PTHR38248">
    <property type="entry name" value="FUNK1 6"/>
    <property type="match status" value="1"/>
</dbReference>
<dbReference type="InterPro" id="IPR008266">
    <property type="entry name" value="Tyr_kinase_AS"/>
</dbReference>
<dbReference type="PROSITE" id="PS00109">
    <property type="entry name" value="PROTEIN_KINASE_TYR"/>
    <property type="match status" value="1"/>
</dbReference>
<dbReference type="GO" id="GO:0004672">
    <property type="term" value="F:protein kinase activity"/>
    <property type="evidence" value="ECO:0007669"/>
    <property type="project" value="InterPro"/>
</dbReference>
<name>A0AAD7XDB2_9APHY</name>
<dbReference type="Gene3D" id="1.10.510.10">
    <property type="entry name" value="Transferase(Phosphotransferase) domain 1"/>
    <property type="match status" value="1"/>
</dbReference>
<feature type="compositionally biased region" description="Low complexity" evidence="1">
    <location>
        <begin position="385"/>
        <end position="409"/>
    </location>
</feature>
<proteinExistence type="predicted"/>
<dbReference type="Pfam" id="PF17667">
    <property type="entry name" value="Pkinase_fungal"/>
    <property type="match status" value="1"/>
</dbReference>
<evidence type="ECO:0000313" key="4">
    <source>
        <dbReference type="Proteomes" id="UP001215151"/>
    </source>
</evidence>
<keyword evidence="4" id="KW-1185">Reference proteome</keyword>
<reference evidence="3" key="1">
    <citation type="submission" date="2022-11" db="EMBL/GenBank/DDBJ databases">
        <title>Genome Sequence of Cubamyces cubensis.</title>
        <authorList>
            <person name="Buettner E."/>
        </authorList>
    </citation>
    <scope>NUCLEOTIDE SEQUENCE</scope>
    <source>
        <strain evidence="3">MPL-01</strain>
    </source>
</reference>
<dbReference type="PANTHER" id="PTHR38248:SF2">
    <property type="entry name" value="FUNK1 11"/>
    <property type="match status" value="1"/>
</dbReference>
<dbReference type="InterPro" id="IPR011009">
    <property type="entry name" value="Kinase-like_dom_sf"/>
</dbReference>
<dbReference type="Proteomes" id="UP001215151">
    <property type="component" value="Unassembled WGS sequence"/>
</dbReference>